<evidence type="ECO:0008006" key="3">
    <source>
        <dbReference type="Google" id="ProtNLM"/>
    </source>
</evidence>
<reference evidence="1 2" key="1">
    <citation type="submission" date="2015-07" db="EMBL/GenBank/DDBJ databases">
        <title>Draft genome of Bellilinea caldifistulae DSM 17877.</title>
        <authorList>
            <person name="Hemp J."/>
            <person name="Ward L.M."/>
            <person name="Pace L.A."/>
            <person name="Fischer W.W."/>
        </authorList>
    </citation>
    <scope>NUCLEOTIDE SEQUENCE [LARGE SCALE GENOMIC DNA]</scope>
    <source>
        <strain evidence="1 2">GOMI-1</strain>
    </source>
</reference>
<keyword evidence="2" id="KW-1185">Reference proteome</keyword>
<dbReference type="Proteomes" id="UP000050514">
    <property type="component" value="Unassembled WGS sequence"/>
</dbReference>
<dbReference type="Pfam" id="PF03266">
    <property type="entry name" value="NTPase_1"/>
    <property type="match status" value="1"/>
</dbReference>
<organism evidence="1 2">
    <name type="scientific">Bellilinea caldifistulae</name>
    <dbReference type="NCBI Taxonomy" id="360411"/>
    <lineage>
        <taxon>Bacteria</taxon>
        <taxon>Bacillati</taxon>
        <taxon>Chloroflexota</taxon>
        <taxon>Anaerolineae</taxon>
        <taxon>Anaerolineales</taxon>
        <taxon>Anaerolineaceae</taxon>
        <taxon>Bellilinea</taxon>
    </lineage>
</organism>
<dbReference type="EMBL" id="LGHJ01000009">
    <property type="protein sequence ID" value="KPL77581.1"/>
    <property type="molecule type" value="Genomic_DNA"/>
</dbReference>
<sequence>MAGDLWIITGEIGTGKTRWCQQFLDLARQAGWDVAGLISPAVFENGQKTAIDAVDVRSGERRRLATRRSVKDAALIHTREWLFETDTVGWGNAVFRRALPCDLLIVDEMGPLELLQGQGWVNALEAIATRAYRLAVVVVRPSLLSIAEQWQPQAVITLRNAIQ</sequence>
<proteinExistence type="predicted"/>
<evidence type="ECO:0000313" key="2">
    <source>
        <dbReference type="Proteomes" id="UP000050514"/>
    </source>
</evidence>
<dbReference type="RefSeq" id="WP_061913644.1">
    <property type="nucleotide sequence ID" value="NZ_DF967971.1"/>
</dbReference>
<accession>A0A0P6XBC9</accession>
<dbReference type="SUPFAM" id="SSF52540">
    <property type="entry name" value="P-loop containing nucleoside triphosphate hydrolases"/>
    <property type="match status" value="1"/>
</dbReference>
<dbReference type="GO" id="GO:0017111">
    <property type="term" value="F:ribonucleoside triphosphate phosphatase activity"/>
    <property type="evidence" value="ECO:0007669"/>
    <property type="project" value="InterPro"/>
</dbReference>
<evidence type="ECO:0000313" key="1">
    <source>
        <dbReference type="EMBL" id="KPL77581.1"/>
    </source>
</evidence>
<gene>
    <name evidence="1" type="ORF">AC812_03335</name>
</gene>
<dbReference type="InterPro" id="IPR027417">
    <property type="entry name" value="P-loop_NTPase"/>
</dbReference>
<dbReference type="STRING" id="360411.AC812_03335"/>
<name>A0A0P6XBC9_9CHLR</name>
<comment type="caution">
    <text evidence="1">The sequence shown here is derived from an EMBL/GenBank/DDBJ whole genome shotgun (WGS) entry which is preliminary data.</text>
</comment>
<dbReference type="InterPro" id="IPR004948">
    <property type="entry name" value="Nuc-triphosphatase_THEP1"/>
</dbReference>
<dbReference type="AlphaFoldDB" id="A0A0P6XBC9"/>
<dbReference type="Gene3D" id="3.40.50.300">
    <property type="entry name" value="P-loop containing nucleotide triphosphate hydrolases"/>
    <property type="match status" value="1"/>
</dbReference>
<protein>
    <recommendedName>
        <fullName evidence="3">DUF2478 domain-containing protein</fullName>
    </recommendedName>
</protein>